<evidence type="ECO:0000313" key="2">
    <source>
        <dbReference type="EMBL" id="OZG62488.1"/>
    </source>
</evidence>
<feature type="transmembrane region" description="Helical" evidence="1">
    <location>
        <begin position="150"/>
        <end position="175"/>
    </location>
</feature>
<gene>
    <name evidence="2" type="ORF">BLEM_1034</name>
</gene>
<comment type="caution">
    <text evidence="2">The sequence shown here is derived from an EMBL/GenBank/DDBJ whole genome shotgun (WGS) entry which is preliminary data.</text>
</comment>
<evidence type="ECO:0000256" key="1">
    <source>
        <dbReference type="SAM" id="Phobius"/>
    </source>
</evidence>
<keyword evidence="1" id="KW-0812">Transmembrane</keyword>
<dbReference type="Pfam" id="PF19478">
    <property type="entry name" value="TrbL_2"/>
    <property type="match status" value="1"/>
</dbReference>
<evidence type="ECO:0000313" key="3">
    <source>
        <dbReference type="Proteomes" id="UP000216352"/>
    </source>
</evidence>
<protein>
    <recommendedName>
        <fullName evidence="4">TrbL/VirB6 plasmid conjugal transfer protein</fullName>
    </recommendedName>
</protein>
<feature type="transmembrane region" description="Helical" evidence="1">
    <location>
        <begin position="245"/>
        <end position="267"/>
    </location>
</feature>
<dbReference type="GO" id="GO:0030255">
    <property type="term" value="P:protein secretion by the type IV secretion system"/>
    <property type="evidence" value="ECO:0007669"/>
    <property type="project" value="InterPro"/>
</dbReference>
<organism evidence="2 3">
    <name type="scientific">Bifidobacterium lemurum</name>
    <dbReference type="NCBI Taxonomy" id="1603886"/>
    <lineage>
        <taxon>Bacteria</taxon>
        <taxon>Bacillati</taxon>
        <taxon>Actinomycetota</taxon>
        <taxon>Actinomycetes</taxon>
        <taxon>Bifidobacteriales</taxon>
        <taxon>Bifidobacteriaceae</taxon>
        <taxon>Bifidobacterium</taxon>
    </lineage>
</organism>
<feature type="transmembrane region" description="Helical" evidence="1">
    <location>
        <begin position="210"/>
        <end position="233"/>
    </location>
</feature>
<evidence type="ECO:0008006" key="4">
    <source>
        <dbReference type="Google" id="ProtNLM"/>
    </source>
</evidence>
<dbReference type="Proteomes" id="UP000216352">
    <property type="component" value="Unassembled WGS sequence"/>
</dbReference>
<name>A0A261FTS0_9BIFI</name>
<dbReference type="InterPro" id="IPR045798">
    <property type="entry name" value="TrbL_Firmicutes"/>
</dbReference>
<keyword evidence="1" id="KW-1133">Transmembrane helix</keyword>
<accession>A0A261FTS0</accession>
<dbReference type="EMBL" id="MWWX01000005">
    <property type="protein sequence ID" value="OZG62488.1"/>
    <property type="molecule type" value="Genomic_DNA"/>
</dbReference>
<keyword evidence="1" id="KW-0472">Membrane</keyword>
<feature type="transmembrane region" description="Helical" evidence="1">
    <location>
        <begin position="40"/>
        <end position="63"/>
    </location>
</feature>
<dbReference type="STRING" id="1603886.GCA_001895165_00441"/>
<keyword evidence="3" id="KW-1185">Reference proteome</keyword>
<sequence length="280" mass="30077">MLEDWCVNMLNMIGGGGLGSNVTNLLTASPDSWNPTLYQLALSVHSVVVKPLTSVILAIMFTLELSRNSTRIESDRELGVKIVAGTLFKVALVLLAAQNADLFLRAFNSISSWLVTGVSDQMSADTTATGNELGDQMRDQISDAGVMGQAALLILLLIPFLLSQLASVIATVVMYVRFIEIYALTAFQSLPFALLIHDDTKPIAIGYFKAYARTCINAVTLLICLAIYQAIVADAVGLSAAEGDMVGWVTGHFAQLLMASVLLFFVIQLSQRVSRAVAGE</sequence>
<dbReference type="AlphaFoldDB" id="A0A261FTS0"/>
<reference evidence="2 3" key="1">
    <citation type="journal article" date="2017" name="BMC Genomics">
        <title>Comparative genomic and phylogenomic analyses of the Bifidobacteriaceae family.</title>
        <authorList>
            <person name="Lugli G.A."/>
            <person name="Milani C."/>
            <person name="Turroni F."/>
            <person name="Duranti S."/>
            <person name="Mancabelli L."/>
            <person name="Mangifesta M."/>
            <person name="Ferrario C."/>
            <person name="Modesto M."/>
            <person name="Mattarelli P."/>
            <person name="Jiri K."/>
            <person name="van Sinderen D."/>
            <person name="Ventura M."/>
        </authorList>
    </citation>
    <scope>NUCLEOTIDE SEQUENCE [LARGE SCALE GENOMIC DNA]</scope>
    <source>
        <strain evidence="2 3">DSM 28807</strain>
    </source>
</reference>
<proteinExistence type="predicted"/>